<keyword evidence="3" id="KW-1185">Reference proteome</keyword>
<dbReference type="PANTHER" id="PTHR31126:SF1">
    <property type="entry name" value="TYROSINE SPECIFIC PROTEIN PHOSPHATASES DOMAIN-CONTAINING PROTEIN"/>
    <property type="match status" value="1"/>
</dbReference>
<protein>
    <recommendedName>
        <fullName evidence="1">Tyrosine specific protein phosphatases domain-containing protein</fullName>
    </recommendedName>
</protein>
<gene>
    <name evidence="2" type="ORF">SLS56_003432</name>
</gene>
<reference evidence="2 3" key="1">
    <citation type="submission" date="2024-02" db="EMBL/GenBank/DDBJ databases">
        <title>De novo assembly and annotation of 12 fungi associated with fruit tree decline syndrome in Ontario, Canada.</title>
        <authorList>
            <person name="Sulman M."/>
            <person name="Ellouze W."/>
            <person name="Ilyukhin E."/>
        </authorList>
    </citation>
    <scope>NUCLEOTIDE SEQUENCE [LARGE SCALE GENOMIC DNA]</scope>
    <source>
        <strain evidence="2 3">M1-105</strain>
    </source>
</reference>
<dbReference type="InterPro" id="IPR029021">
    <property type="entry name" value="Prot-tyrosine_phosphatase-like"/>
</dbReference>
<dbReference type="PANTHER" id="PTHR31126">
    <property type="entry name" value="TYROSINE-PROTEIN PHOSPHATASE"/>
    <property type="match status" value="1"/>
</dbReference>
<dbReference type="InterPro" id="IPR026893">
    <property type="entry name" value="Tyr/Ser_Pase_IphP-type"/>
</dbReference>
<dbReference type="Proteomes" id="UP001521116">
    <property type="component" value="Unassembled WGS sequence"/>
</dbReference>
<evidence type="ECO:0000313" key="3">
    <source>
        <dbReference type="Proteomes" id="UP001521116"/>
    </source>
</evidence>
<dbReference type="PROSITE" id="PS50056">
    <property type="entry name" value="TYR_PHOSPHATASE_2"/>
    <property type="match status" value="1"/>
</dbReference>
<evidence type="ECO:0000313" key="2">
    <source>
        <dbReference type="EMBL" id="KAL1632735.1"/>
    </source>
</evidence>
<dbReference type="Pfam" id="PF13350">
    <property type="entry name" value="Y_phosphatase3"/>
    <property type="match status" value="1"/>
</dbReference>
<dbReference type="InterPro" id="IPR016130">
    <property type="entry name" value="Tyr_Pase_AS"/>
</dbReference>
<dbReference type="SUPFAM" id="SSF52799">
    <property type="entry name" value="(Phosphotyrosine protein) phosphatases II"/>
    <property type="match status" value="2"/>
</dbReference>
<organism evidence="2 3">
    <name type="scientific">Neofusicoccum ribis</name>
    <dbReference type="NCBI Taxonomy" id="45134"/>
    <lineage>
        <taxon>Eukaryota</taxon>
        <taxon>Fungi</taxon>
        <taxon>Dikarya</taxon>
        <taxon>Ascomycota</taxon>
        <taxon>Pezizomycotina</taxon>
        <taxon>Dothideomycetes</taxon>
        <taxon>Dothideomycetes incertae sedis</taxon>
        <taxon>Botryosphaeriales</taxon>
        <taxon>Botryosphaeriaceae</taxon>
        <taxon>Neofusicoccum</taxon>
    </lineage>
</organism>
<evidence type="ECO:0000259" key="1">
    <source>
        <dbReference type="PROSITE" id="PS50056"/>
    </source>
</evidence>
<sequence length="202" mass="22141">MADGFVAAYGDILSHGGGAFGTIFRHIAASASEKPDAFVVHCTAGKDRTGVFVALLLSMLGVEDDAIADDYALTDAGLAHLKPMLVQRLMNSPAFKDEGAGRQGAERMLGSRYVDALIALARAFWARGVSVKAEARRKKLMTRYRKENMLACLAMIRQKYESAEGYVRTVCGITAEEIDRIRQVMVVHEKQSQDEETRKAVL</sequence>
<proteinExistence type="predicted"/>
<dbReference type="EMBL" id="JAJVDC020000027">
    <property type="protein sequence ID" value="KAL1632735.1"/>
    <property type="molecule type" value="Genomic_DNA"/>
</dbReference>
<dbReference type="InterPro" id="IPR000387">
    <property type="entry name" value="Tyr_Pase_dom"/>
</dbReference>
<comment type="caution">
    <text evidence="2">The sequence shown here is derived from an EMBL/GenBank/DDBJ whole genome shotgun (WGS) entry which is preliminary data.</text>
</comment>
<feature type="domain" description="Tyrosine specific protein phosphatases" evidence="1">
    <location>
        <begin position="18"/>
        <end position="57"/>
    </location>
</feature>
<dbReference type="PROSITE" id="PS00383">
    <property type="entry name" value="TYR_PHOSPHATASE_1"/>
    <property type="match status" value="1"/>
</dbReference>
<name>A0ABR3SZI6_9PEZI</name>
<accession>A0ABR3SZI6</accession>
<dbReference type="Gene3D" id="3.90.190.10">
    <property type="entry name" value="Protein tyrosine phosphatase superfamily"/>
    <property type="match status" value="1"/>
</dbReference>